<feature type="binding site" evidence="11">
    <location>
        <begin position="25"/>
        <end position="30"/>
    </location>
    <ligand>
        <name>ATP</name>
        <dbReference type="ChEBI" id="CHEBI:30616"/>
    </ligand>
</feature>
<evidence type="ECO:0000256" key="8">
    <source>
        <dbReference type="ARBA" id="ARBA00022840"/>
    </source>
</evidence>
<dbReference type="STRING" id="857087.Metme_0421"/>
<dbReference type="GO" id="GO:0000287">
    <property type="term" value="F:magnesium ion binding"/>
    <property type="evidence" value="ECO:0007669"/>
    <property type="project" value="UniProtKB-UniRule"/>
</dbReference>
<dbReference type="PROSITE" id="PS01128">
    <property type="entry name" value="SHIKIMATE_KINASE"/>
    <property type="match status" value="1"/>
</dbReference>
<dbReference type="InterPro" id="IPR023000">
    <property type="entry name" value="Shikimate_kinase_CS"/>
</dbReference>
<evidence type="ECO:0000313" key="13">
    <source>
        <dbReference type="Proteomes" id="UP000008888"/>
    </source>
</evidence>
<sequence length="192" mass="21299">MPAFPCINLLSMKKLQNIYLIGLMGVGKTTIGKQLAKALQRPFYDSDKVIEDSMGVDIPTIFSYEGEAGFRLREQAVIQQLTAIPGIVMATGGGSVIKPENREALKASGFVVYLHCSIDKILYRTRHDTQRPLLRTDNPRQRLQSLLADREPLYMACADFKIDSGSLPGKTVVKTILQQYQAALEHNESIAS</sequence>
<dbReference type="GO" id="GO:0009423">
    <property type="term" value="P:chorismate biosynthetic process"/>
    <property type="evidence" value="ECO:0007669"/>
    <property type="project" value="UniProtKB-UniRule"/>
</dbReference>
<evidence type="ECO:0000256" key="7">
    <source>
        <dbReference type="ARBA" id="ARBA00022777"/>
    </source>
</evidence>
<dbReference type="GO" id="GO:0005524">
    <property type="term" value="F:ATP binding"/>
    <property type="evidence" value="ECO:0007669"/>
    <property type="project" value="UniProtKB-UniRule"/>
</dbReference>
<reference key="2">
    <citation type="submission" date="2011-05" db="EMBL/GenBank/DDBJ databases">
        <title>Complete genome sequence of the aerobic marine methanotroph Methylomonas methanica MC09.</title>
        <authorList>
            <person name="Boden R."/>
            <person name="Cunliffe M."/>
            <person name="Scanlan J."/>
            <person name="Moussard H."/>
            <person name="Kits K.D."/>
            <person name="Klotz M."/>
            <person name="Jetten M."/>
            <person name="Vuilleumier S."/>
            <person name="Han J."/>
            <person name="Peters L."/>
            <person name="Mikhailova N."/>
            <person name="Teshima H."/>
            <person name="Tapia R."/>
            <person name="Kyrpides N."/>
            <person name="Ivanova N."/>
            <person name="Pagani I."/>
            <person name="Cheng J.-F."/>
            <person name="Goodwin L."/>
            <person name="Han C."/>
            <person name="Hauser L."/>
            <person name="Land M."/>
            <person name="Lapidus A."/>
            <person name="Lucas S."/>
            <person name="Pitluck S."/>
            <person name="Woyke T."/>
            <person name="Stein L.Y."/>
            <person name="Murrell C."/>
        </authorList>
    </citation>
    <scope>NUCLEOTIDE SEQUENCE</scope>
    <source>
        <strain>MC09</strain>
    </source>
</reference>
<feature type="binding site" evidence="11">
    <location>
        <position position="150"/>
    </location>
    <ligand>
        <name>substrate</name>
    </ligand>
</feature>
<keyword evidence="8 11" id="KW-0067">ATP-binding</keyword>
<feature type="binding site" evidence="11">
    <location>
        <position position="71"/>
    </location>
    <ligand>
        <name>substrate</name>
    </ligand>
</feature>
<comment type="catalytic activity">
    <reaction evidence="10 11">
        <text>shikimate + ATP = 3-phosphoshikimate + ADP + H(+)</text>
        <dbReference type="Rhea" id="RHEA:13121"/>
        <dbReference type="ChEBI" id="CHEBI:15378"/>
        <dbReference type="ChEBI" id="CHEBI:30616"/>
        <dbReference type="ChEBI" id="CHEBI:36208"/>
        <dbReference type="ChEBI" id="CHEBI:145989"/>
        <dbReference type="ChEBI" id="CHEBI:456216"/>
        <dbReference type="EC" id="2.7.1.71"/>
    </reaction>
</comment>
<feature type="binding site" evidence="11">
    <location>
        <position position="93"/>
    </location>
    <ligand>
        <name>substrate</name>
    </ligand>
</feature>
<dbReference type="GO" id="GO:0004765">
    <property type="term" value="F:shikimate kinase activity"/>
    <property type="evidence" value="ECO:0007669"/>
    <property type="project" value="UniProtKB-UniRule"/>
</dbReference>
<comment type="cofactor">
    <cofactor evidence="11">
        <name>Mg(2+)</name>
        <dbReference type="ChEBI" id="CHEBI:18420"/>
    </cofactor>
    <text evidence="11">Binds 1 Mg(2+) ion per subunit.</text>
</comment>
<keyword evidence="9 11" id="KW-0057">Aromatic amino acid biosynthesis</keyword>
<reference evidence="12 13" key="1">
    <citation type="journal article" date="2011" name="J. Bacteriol.">
        <title>Complete Genome Sequence of the Aerobic Marine Methanotroph Methylomonas methanica MC09.</title>
        <authorList>
            <person name="Boden R."/>
            <person name="Cunliffe M."/>
            <person name="Scanlan J."/>
            <person name="Moussard H."/>
            <person name="Kits K.D."/>
            <person name="Klotz M.G."/>
            <person name="Jetten M.S."/>
            <person name="Vuilleumier S."/>
            <person name="Han J."/>
            <person name="Peters L."/>
            <person name="Mikhailova N."/>
            <person name="Teshima H."/>
            <person name="Tapia R."/>
            <person name="Kyrpides N."/>
            <person name="Ivanova N."/>
            <person name="Pagani I."/>
            <person name="Cheng J.F."/>
            <person name="Goodwin L."/>
            <person name="Han C."/>
            <person name="Hauser L."/>
            <person name="Land M.L."/>
            <person name="Lapidus A."/>
            <person name="Lucas S."/>
            <person name="Pitluck S."/>
            <person name="Woyke T."/>
            <person name="Stein L."/>
            <person name="Murrell J.C."/>
        </authorList>
    </citation>
    <scope>NUCLEOTIDE SEQUENCE [LARGE SCALE GENOMIC DNA]</scope>
    <source>
        <strain evidence="12 13">MC09</strain>
    </source>
</reference>
<evidence type="ECO:0000256" key="3">
    <source>
        <dbReference type="ARBA" id="ARBA00012154"/>
    </source>
</evidence>
<dbReference type="Proteomes" id="UP000008888">
    <property type="component" value="Chromosome"/>
</dbReference>
<dbReference type="PANTHER" id="PTHR21087:SF16">
    <property type="entry name" value="SHIKIMATE KINASE 1, CHLOROPLASTIC"/>
    <property type="match status" value="1"/>
</dbReference>
<dbReference type="GO" id="GO:0008652">
    <property type="term" value="P:amino acid biosynthetic process"/>
    <property type="evidence" value="ECO:0007669"/>
    <property type="project" value="UniProtKB-KW"/>
</dbReference>
<dbReference type="GO" id="GO:0009073">
    <property type="term" value="P:aromatic amino acid family biosynthetic process"/>
    <property type="evidence" value="ECO:0007669"/>
    <property type="project" value="UniProtKB-KW"/>
</dbReference>
<comment type="subunit">
    <text evidence="11">Monomer.</text>
</comment>
<reference evidence="13" key="3">
    <citation type="submission" date="2011-05" db="EMBL/GenBank/DDBJ databases">
        <title>Complete sequence of Methylomonas methanica MC09.</title>
        <authorList>
            <consortium name="US DOE Joint Genome Institute"/>
            <person name="Lucas S."/>
            <person name="Han J."/>
            <person name="Lapidus A."/>
            <person name="Cheng J.-F."/>
            <person name="Goodwin L."/>
            <person name="Pitluck S."/>
            <person name="Peters L."/>
            <person name="Mikhailova N."/>
            <person name="Teshima H."/>
            <person name="Han C."/>
            <person name="Tapia R."/>
            <person name="Land M."/>
            <person name="Hauser L."/>
            <person name="Kyrpides N."/>
            <person name="Ivanova N."/>
            <person name="Pagani I."/>
            <person name="Stein L."/>
            <person name="Woyke T."/>
        </authorList>
    </citation>
    <scope>NUCLEOTIDE SEQUENCE [LARGE SCALE GENOMIC DNA]</scope>
    <source>
        <strain evidence="13">MC09</strain>
    </source>
</reference>
<proteinExistence type="inferred from homology"/>
<keyword evidence="11" id="KW-0460">Magnesium</keyword>
<evidence type="ECO:0000256" key="11">
    <source>
        <dbReference type="HAMAP-Rule" id="MF_00109"/>
    </source>
</evidence>
<evidence type="ECO:0000256" key="2">
    <source>
        <dbReference type="ARBA" id="ARBA00006997"/>
    </source>
</evidence>
<evidence type="ECO:0000256" key="1">
    <source>
        <dbReference type="ARBA" id="ARBA00004842"/>
    </source>
</evidence>
<feature type="binding site" evidence="11">
    <location>
        <position position="131"/>
    </location>
    <ligand>
        <name>ATP</name>
        <dbReference type="ChEBI" id="CHEBI:30616"/>
    </ligand>
</feature>
<dbReference type="AlphaFoldDB" id="G0A1H3"/>
<evidence type="ECO:0000256" key="5">
    <source>
        <dbReference type="ARBA" id="ARBA00022679"/>
    </source>
</evidence>
<keyword evidence="5 11" id="KW-0808">Transferase</keyword>
<comment type="function">
    <text evidence="11">Catalyzes the specific phosphorylation of the 3-hydroxyl group of shikimic acid using ATP as a cosubstrate.</text>
</comment>
<evidence type="ECO:0000256" key="4">
    <source>
        <dbReference type="ARBA" id="ARBA00022605"/>
    </source>
</evidence>
<comment type="pathway">
    <text evidence="1 11">Metabolic intermediate biosynthesis; chorismate biosynthesis; chorismate from D-erythrose 4-phosphate and phosphoenolpyruvate: step 5/7.</text>
</comment>
<dbReference type="KEGG" id="mmt:Metme_0421"/>
<dbReference type="PRINTS" id="PR01100">
    <property type="entry name" value="SHIKIMTKNASE"/>
</dbReference>
<dbReference type="HOGENOM" id="CLU_057607_2_2_6"/>
<dbReference type="InterPro" id="IPR027417">
    <property type="entry name" value="P-loop_NTPase"/>
</dbReference>
<comment type="caution">
    <text evidence="11">Lacks conserved residue(s) required for the propagation of feature annotation.</text>
</comment>
<keyword evidence="13" id="KW-1185">Reference proteome</keyword>
<keyword evidence="7 11" id="KW-0418">Kinase</keyword>
<keyword evidence="4 11" id="KW-0028">Amino-acid biosynthesis</keyword>
<dbReference type="Pfam" id="PF01202">
    <property type="entry name" value="SKI"/>
    <property type="match status" value="1"/>
</dbReference>
<accession>G0A1H3</accession>
<keyword evidence="6 11" id="KW-0547">Nucleotide-binding</keyword>
<evidence type="ECO:0000256" key="9">
    <source>
        <dbReference type="ARBA" id="ARBA00023141"/>
    </source>
</evidence>
<dbReference type="PANTHER" id="PTHR21087">
    <property type="entry name" value="SHIKIMATE KINASE"/>
    <property type="match status" value="1"/>
</dbReference>
<keyword evidence="11" id="KW-0479">Metal-binding</keyword>
<dbReference type="UniPathway" id="UPA00053">
    <property type="reaction ID" value="UER00088"/>
</dbReference>
<protein>
    <recommendedName>
        <fullName evidence="3 11">Shikimate kinase</fullName>
        <shortName evidence="11">SK</shortName>
        <ecNumber evidence="3 11">2.7.1.71</ecNumber>
    </recommendedName>
</protein>
<dbReference type="HAMAP" id="MF_00109">
    <property type="entry name" value="Shikimate_kinase"/>
    <property type="match status" value="1"/>
</dbReference>
<dbReference type="GO" id="GO:0005829">
    <property type="term" value="C:cytosol"/>
    <property type="evidence" value="ECO:0007669"/>
    <property type="project" value="TreeGrafter"/>
</dbReference>
<organism evidence="12 13">
    <name type="scientific">Methylomonas methanica (strain DSM 25384 / MC09)</name>
    <dbReference type="NCBI Taxonomy" id="857087"/>
    <lineage>
        <taxon>Bacteria</taxon>
        <taxon>Pseudomonadati</taxon>
        <taxon>Pseudomonadota</taxon>
        <taxon>Gammaproteobacteria</taxon>
        <taxon>Methylococcales</taxon>
        <taxon>Methylococcaceae</taxon>
        <taxon>Methylomonas</taxon>
    </lineage>
</organism>
<evidence type="ECO:0000256" key="6">
    <source>
        <dbReference type="ARBA" id="ARBA00022741"/>
    </source>
</evidence>
<comment type="subcellular location">
    <subcellularLocation>
        <location evidence="11">Cytoplasm</location>
    </subcellularLocation>
</comment>
<evidence type="ECO:0000256" key="10">
    <source>
        <dbReference type="ARBA" id="ARBA00048567"/>
    </source>
</evidence>
<feature type="binding site" evidence="11">
    <location>
        <position position="47"/>
    </location>
    <ligand>
        <name>substrate</name>
    </ligand>
</feature>
<feature type="binding site" evidence="11">
    <location>
        <position position="29"/>
    </location>
    <ligand>
        <name>Mg(2+)</name>
        <dbReference type="ChEBI" id="CHEBI:18420"/>
    </ligand>
</feature>
<dbReference type="InterPro" id="IPR031322">
    <property type="entry name" value="Shikimate/glucono_kinase"/>
</dbReference>
<dbReference type="Gene3D" id="3.40.50.300">
    <property type="entry name" value="P-loop containing nucleotide triphosphate hydrolases"/>
    <property type="match status" value="1"/>
</dbReference>
<gene>
    <name evidence="11" type="primary">aroK</name>
    <name evidence="12" type="ordered locus">Metme_0421</name>
</gene>
<dbReference type="eggNOG" id="COG0703">
    <property type="taxonomic scope" value="Bacteria"/>
</dbReference>
<dbReference type="CDD" id="cd00464">
    <property type="entry name" value="SK"/>
    <property type="match status" value="1"/>
</dbReference>
<comment type="similarity">
    <text evidence="2 11">Belongs to the shikimate kinase family.</text>
</comment>
<name>G0A1H3_METMM</name>
<keyword evidence="11" id="KW-0963">Cytoplasm</keyword>
<dbReference type="EMBL" id="CP002738">
    <property type="protein sequence ID" value="AEF98866.1"/>
    <property type="molecule type" value="Genomic_DNA"/>
</dbReference>
<dbReference type="SUPFAM" id="SSF52540">
    <property type="entry name" value="P-loop containing nucleoside triphosphate hydrolases"/>
    <property type="match status" value="1"/>
</dbReference>
<dbReference type="InterPro" id="IPR000623">
    <property type="entry name" value="Shikimate_kinase/TSH1"/>
</dbReference>
<evidence type="ECO:0000313" key="12">
    <source>
        <dbReference type="EMBL" id="AEF98866.1"/>
    </source>
</evidence>
<dbReference type="EC" id="2.7.1.71" evidence="3 11"/>